<sequence>MNEVRGEEGENKSHNGGEHKVRKRKELKTGGVREKDREEEEERGEEEEKATPCSWFNLFFSHVYVEDEGAQECRQPDRPSMTPSLGTPAVE</sequence>
<feature type="region of interest" description="Disordered" evidence="1">
    <location>
        <begin position="1"/>
        <end position="52"/>
    </location>
</feature>
<feature type="compositionally biased region" description="Basic and acidic residues" evidence="1">
    <location>
        <begin position="27"/>
        <end position="36"/>
    </location>
</feature>
<organism evidence="2 3">
    <name type="scientific">Petrolisthes cinctipes</name>
    <name type="common">Flat porcelain crab</name>
    <dbReference type="NCBI Taxonomy" id="88211"/>
    <lineage>
        <taxon>Eukaryota</taxon>
        <taxon>Metazoa</taxon>
        <taxon>Ecdysozoa</taxon>
        <taxon>Arthropoda</taxon>
        <taxon>Crustacea</taxon>
        <taxon>Multicrustacea</taxon>
        <taxon>Malacostraca</taxon>
        <taxon>Eumalacostraca</taxon>
        <taxon>Eucarida</taxon>
        <taxon>Decapoda</taxon>
        <taxon>Pleocyemata</taxon>
        <taxon>Anomura</taxon>
        <taxon>Galatheoidea</taxon>
        <taxon>Porcellanidae</taxon>
        <taxon>Petrolisthes</taxon>
    </lineage>
</organism>
<name>A0AAE1BN75_PETCI</name>
<feature type="compositionally biased region" description="Basic and acidic residues" evidence="1">
    <location>
        <begin position="1"/>
        <end position="19"/>
    </location>
</feature>
<dbReference type="EMBL" id="JAWQEG010007410">
    <property type="protein sequence ID" value="KAK3852444.1"/>
    <property type="molecule type" value="Genomic_DNA"/>
</dbReference>
<evidence type="ECO:0000313" key="2">
    <source>
        <dbReference type="EMBL" id="KAK3852444.1"/>
    </source>
</evidence>
<accession>A0AAE1BN75</accession>
<comment type="caution">
    <text evidence="2">The sequence shown here is derived from an EMBL/GenBank/DDBJ whole genome shotgun (WGS) entry which is preliminary data.</text>
</comment>
<gene>
    <name evidence="2" type="ORF">Pcinc_040969</name>
</gene>
<feature type="region of interest" description="Disordered" evidence="1">
    <location>
        <begin position="68"/>
        <end position="91"/>
    </location>
</feature>
<dbReference type="AlphaFoldDB" id="A0AAE1BN75"/>
<keyword evidence="3" id="KW-1185">Reference proteome</keyword>
<dbReference type="Proteomes" id="UP001286313">
    <property type="component" value="Unassembled WGS sequence"/>
</dbReference>
<feature type="compositionally biased region" description="Acidic residues" evidence="1">
    <location>
        <begin position="37"/>
        <end position="48"/>
    </location>
</feature>
<evidence type="ECO:0000313" key="3">
    <source>
        <dbReference type="Proteomes" id="UP001286313"/>
    </source>
</evidence>
<protein>
    <submittedName>
        <fullName evidence="2">Uncharacterized protein</fullName>
    </submittedName>
</protein>
<proteinExistence type="predicted"/>
<evidence type="ECO:0000256" key="1">
    <source>
        <dbReference type="SAM" id="MobiDB-lite"/>
    </source>
</evidence>
<reference evidence="2" key="1">
    <citation type="submission" date="2023-10" db="EMBL/GenBank/DDBJ databases">
        <title>Genome assemblies of two species of porcelain crab, Petrolisthes cinctipes and Petrolisthes manimaculis (Anomura: Porcellanidae).</title>
        <authorList>
            <person name="Angst P."/>
        </authorList>
    </citation>
    <scope>NUCLEOTIDE SEQUENCE</scope>
    <source>
        <strain evidence="2">PB745_01</strain>
        <tissue evidence="2">Gill</tissue>
    </source>
</reference>